<dbReference type="AlphaFoldDB" id="A0A5K1UYJ6"/>
<dbReference type="PANTHER" id="PTHR46621:SF1">
    <property type="entry name" value="SNRNA-ACTIVATING PROTEIN COMPLEX SUBUNIT 4"/>
    <property type="match status" value="1"/>
</dbReference>
<feature type="domain" description="Myb-like" evidence="5">
    <location>
        <begin position="23"/>
        <end position="65"/>
    </location>
</feature>
<name>A0A5K1UYJ6_ENTHI</name>
<evidence type="ECO:0000256" key="2">
    <source>
        <dbReference type="ARBA" id="ARBA00023125"/>
    </source>
</evidence>
<dbReference type="SMART" id="SM00717">
    <property type="entry name" value="SANT"/>
    <property type="match status" value="2"/>
</dbReference>
<dbReference type="VEuPathDB" id="AmoebaDB:EHI8A_129030"/>
<reference evidence="8 9" key="1">
    <citation type="submission" date="2016-05" db="EMBL/GenBank/DDBJ databases">
        <title>First whole genome sequencing of Entamoeba histolytica HM1:IMSS-clone-6.</title>
        <authorList>
            <person name="Mukherjee Avik.K."/>
            <person name="Izumyama S."/>
            <person name="Nakada-Tsukui K."/>
            <person name="Nozaki T."/>
        </authorList>
    </citation>
    <scope>NUCLEOTIDE SEQUENCE [LARGE SCALE GENOMIC DNA]</scope>
    <source>
        <strain evidence="8 9">HM1:IMSS clone 6</strain>
    </source>
</reference>
<keyword evidence="1" id="KW-0805">Transcription regulation</keyword>
<evidence type="ECO:0000256" key="1">
    <source>
        <dbReference type="ARBA" id="ARBA00023015"/>
    </source>
</evidence>
<feature type="domain" description="HTH myb-type" evidence="7">
    <location>
        <begin position="71"/>
        <end position="120"/>
    </location>
</feature>
<dbReference type="Pfam" id="PF00249">
    <property type="entry name" value="Myb_DNA-binding"/>
    <property type="match status" value="2"/>
</dbReference>
<evidence type="ECO:0000256" key="3">
    <source>
        <dbReference type="ARBA" id="ARBA00023163"/>
    </source>
</evidence>
<dbReference type="EMBL" id="BDEQ01000001">
    <property type="protein sequence ID" value="GAT94757.1"/>
    <property type="molecule type" value="Genomic_DNA"/>
</dbReference>
<keyword evidence="3" id="KW-0804">Transcription</keyword>
<organism evidence="8 9">
    <name type="scientific">Entamoeba histolytica</name>
    <dbReference type="NCBI Taxonomy" id="5759"/>
    <lineage>
        <taxon>Eukaryota</taxon>
        <taxon>Amoebozoa</taxon>
        <taxon>Evosea</taxon>
        <taxon>Archamoebae</taxon>
        <taxon>Mastigamoebida</taxon>
        <taxon>Entamoebidae</taxon>
        <taxon>Entamoeba</taxon>
    </lineage>
</organism>
<dbReference type="PANTHER" id="PTHR46621">
    <property type="entry name" value="SNRNA-ACTIVATING PROTEIN COMPLEX SUBUNIT 4"/>
    <property type="match status" value="1"/>
</dbReference>
<feature type="domain" description="HTH myb-type" evidence="7">
    <location>
        <begin position="15"/>
        <end position="69"/>
    </location>
</feature>
<dbReference type="GO" id="GO:0042796">
    <property type="term" value="P:snRNA transcription by RNA polymerase III"/>
    <property type="evidence" value="ECO:0007669"/>
    <property type="project" value="TreeGrafter"/>
</dbReference>
<dbReference type="VEuPathDB" id="AmoebaDB:EHI7A_118530"/>
<gene>
    <name evidence="8" type="ORF">CL6EHI_009930</name>
</gene>
<dbReference type="GO" id="GO:0001006">
    <property type="term" value="F:RNA polymerase III type 3 promoter sequence-specific DNA binding"/>
    <property type="evidence" value="ECO:0007669"/>
    <property type="project" value="TreeGrafter"/>
</dbReference>
<protein>
    <submittedName>
        <fullName evidence="8">Myb-like DNA-binding domain containing protein</fullName>
    </submittedName>
</protein>
<evidence type="ECO:0000313" key="9">
    <source>
        <dbReference type="Proteomes" id="UP000078387"/>
    </source>
</evidence>
<dbReference type="InterPro" id="IPR017884">
    <property type="entry name" value="SANT_dom"/>
</dbReference>
<sequence length="150" mass="17295">MSTCCESSTEKRYSRNKKIVRTWSKEEDQMLLSAIEAYGNNWNEIAKAVPSRSRKQCRERFLNNLSNANEKKQWTIFEDAIILSQRNILGNKWTQISQYLNGRSPNAVKNRYFGHLKRLGITESDITASVLSQKSISAFAPVCHELYCIV</sequence>
<keyword evidence="4" id="KW-0539">Nucleus</keyword>
<dbReference type="InterPro" id="IPR017930">
    <property type="entry name" value="Myb_dom"/>
</dbReference>
<dbReference type="VEuPathDB" id="AmoebaDB:KM1_206840"/>
<dbReference type="InterPro" id="IPR001005">
    <property type="entry name" value="SANT/Myb"/>
</dbReference>
<dbReference type="Proteomes" id="UP000078387">
    <property type="component" value="Unassembled WGS sequence"/>
</dbReference>
<dbReference type="VEuPathDB" id="AmoebaDB:EHI5A_174140"/>
<comment type="caution">
    <text evidence="8">The sequence shown here is derived from an EMBL/GenBank/DDBJ whole genome shotgun (WGS) entry which is preliminary data.</text>
</comment>
<dbReference type="OMA" id="WTMFEDA"/>
<proteinExistence type="predicted"/>
<dbReference type="PROSITE" id="PS51293">
    <property type="entry name" value="SANT"/>
    <property type="match status" value="1"/>
</dbReference>
<feature type="domain" description="SANT" evidence="6">
    <location>
        <begin position="18"/>
        <end position="69"/>
    </location>
</feature>
<evidence type="ECO:0000313" key="8">
    <source>
        <dbReference type="EMBL" id="GAT94757.1"/>
    </source>
</evidence>
<dbReference type="InterPro" id="IPR009057">
    <property type="entry name" value="Homeodomain-like_sf"/>
</dbReference>
<evidence type="ECO:0000259" key="6">
    <source>
        <dbReference type="PROSITE" id="PS51293"/>
    </source>
</evidence>
<evidence type="ECO:0000259" key="7">
    <source>
        <dbReference type="PROSITE" id="PS51294"/>
    </source>
</evidence>
<accession>A0A5K1UYJ6</accession>
<dbReference type="InterPro" id="IPR051575">
    <property type="entry name" value="Myb-like_DNA-bd"/>
</dbReference>
<dbReference type="Gene3D" id="1.10.10.60">
    <property type="entry name" value="Homeodomain-like"/>
    <property type="match status" value="2"/>
</dbReference>
<dbReference type="PROSITE" id="PS51294">
    <property type="entry name" value="HTH_MYB"/>
    <property type="match status" value="2"/>
</dbReference>
<keyword evidence="2 8" id="KW-0238">DNA-binding</keyword>
<feature type="domain" description="Myb-like" evidence="5">
    <location>
        <begin position="66"/>
        <end position="116"/>
    </location>
</feature>
<evidence type="ECO:0000259" key="5">
    <source>
        <dbReference type="PROSITE" id="PS50090"/>
    </source>
</evidence>
<evidence type="ECO:0000256" key="4">
    <source>
        <dbReference type="ARBA" id="ARBA00023242"/>
    </source>
</evidence>
<dbReference type="GO" id="GO:0042795">
    <property type="term" value="P:snRNA transcription by RNA polymerase II"/>
    <property type="evidence" value="ECO:0007669"/>
    <property type="project" value="TreeGrafter"/>
</dbReference>
<dbReference type="CDD" id="cd00167">
    <property type="entry name" value="SANT"/>
    <property type="match status" value="2"/>
</dbReference>
<dbReference type="SUPFAM" id="SSF46689">
    <property type="entry name" value="Homeodomain-like"/>
    <property type="match status" value="1"/>
</dbReference>
<dbReference type="PROSITE" id="PS50090">
    <property type="entry name" value="MYB_LIKE"/>
    <property type="match status" value="2"/>
</dbReference>
<dbReference type="GO" id="GO:0019185">
    <property type="term" value="C:snRNA-activating protein complex"/>
    <property type="evidence" value="ECO:0007669"/>
    <property type="project" value="TreeGrafter"/>
</dbReference>
<dbReference type="GO" id="GO:0000978">
    <property type="term" value="F:RNA polymerase II cis-regulatory region sequence-specific DNA binding"/>
    <property type="evidence" value="ECO:0007669"/>
    <property type="project" value="TreeGrafter"/>
</dbReference>
<dbReference type="VEuPathDB" id="AmoebaDB:EHI_009930"/>